<evidence type="ECO:0000313" key="4">
    <source>
        <dbReference type="Proteomes" id="UP000567179"/>
    </source>
</evidence>
<dbReference type="InterPro" id="IPR036047">
    <property type="entry name" value="F-box-like_dom_sf"/>
</dbReference>
<sequence length="459" mass="52173">MGPTTLLQDIRLPHIHILPPELVLDIFTICTDHEGLAPLKLRQVCRRWRDITDTSPLLWSTLALDNDMGMGSILTAREAEVWSRNAQPLKYDIHLNVTAHEYVLPMLSPLLPYVDRWRYFAFSDRPEEAIEVQQYDLHPDKLIHLFVNLYDYDDDSWEDEPRISFCEMEGTSEYALNITLAYLPSSYLLSRLRFVHITLIEGGPNGINTSSSDILQFLASSPELESFFLAGFPHDEPEPMRSPLVRLPNLITLHLKSTCFVRILLCNLDAPRLANLVLTQLNISYPLLPSSAGSEGESDDEAKDFSLSPSSDKATGMGLRKLLKRSSPPLRMLNMDFSDMRTKDFQYVFDRLPCLEDFVIVGSDMSDKVVNLLRPVSAPNTDAPLYVRLPHLRKLGLVNCLRMTGNAIVRAIRDRVTWTDLHTPSWTLVEVDVTNCSGVDTTHRSELQRFLGNRYNEGS</sequence>
<dbReference type="InterPro" id="IPR032675">
    <property type="entry name" value="LRR_dom_sf"/>
</dbReference>
<accession>A0A8H5B324</accession>
<proteinExistence type="predicted"/>
<dbReference type="SUPFAM" id="SSF52047">
    <property type="entry name" value="RNI-like"/>
    <property type="match status" value="1"/>
</dbReference>
<dbReference type="Pfam" id="PF12937">
    <property type="entry name" value="F-box-like"/>
    <property type="match status" value="1"/>
</dbReference>
<evidence type="ECO:0000313" key="3">
    <source>
        <dbReference type="EMBL" id="KAF5315143.1"/>
    </source>
</evidence>
<dbReference type="SUPFAM" id="SSF81383">
    <property type="entry name" value="F-box domain"/>
    <property type="match status" value="1"/>
</dbReference>
<evidence type="ECO:0000259" key="2">
    <source>
        <dbReference type="PROSITE" id="PS50181"/>
    </source>
</evidence>
<protein>
    <recommendedName>
        <fullName evidence="2">F-box domain-containing protein</fullName>
    </recommendedName>
</protein>
<gene>
    <name evidence="3" type="ORF">D9619_007239</name>
</gene>
<dbReference type="AlphaFoldDB" id="A0A8H5B324"/>
<dbReference type="Gene3D" id="1.20.1280.50">
    <property type="match status" value="1"/>
</dbReference>
<organism evidence="3 4">
    <name type="scientific">Psilocybe cf. subviscida</name>
    <dbReference type="NCBI Taxonomy" id="2480587"/>
    <lineage>
        <taxon>Eukaryota</taxon>
        <taxon>Fungi</taxon>
        <taxon>Dikarya</taxon>
        <taxon>Basidiomycota</taxon>
        <taxon>Agaricomycotina</taxon>
        <taxon>Agaricomycetes</taxon>
        <taxon>Agaricomycetidae</taxon>
        <taxon>Agaricales</taxon>
        <taxon>Agaricineae</taxon>
        <taxon>Strophariaceae</taxon>
        <taxon>Psilocybe</taxon>
    </lineage>
</organism>
<comment type="caution">
    <text evidence="3">The sequence shown here is derived from an EMBL/GenBank/DDBJ whole genome shotgun (WGS) entry which is preliminary data.</text>
</comment>
<dbReference type="EMBL" id="JAACJJ010000043">
    <property type="protein sequence ID" value="KAF5315143.1"/>
    <property type="molecule type" value="Genomic_DNA"/>
</dbReference>
<dbReference type="OrthoDB" id="3359674at2759"/>
<dbReference type="InterPro" id="IPR001810">
    <property type="entry name" value="F-box_dom"/>
</dbReference>
<name>A0A8H5B324_9AGAR</name>
<dbReference type="PROSITE" id="PS50181">
    <property type="entry name" value="FBOX"/>
    <property type="match status" value="1"/>
</dbReference>
<feature type="domain" description="F-box" evidence="2">
    <location>
        <begin position="12"/>
        <end position="62"/>
    </location>
</feature>
<keyword evidence="4" id="KW-1185">Reference proteome</keyword>
<reference evidence="3 4" key="1">
    <citation type="journal article" date="2020" name="ISME J.">
        <title>Uncovering the hidden diversity of litter-decomposition mechanisms in mushroom-forming fungi.</title>
        <authorList>
            <person name="Floudas D."/>
            <person name="Bentzer J."/>
            <person name="Ahren D."/>
            <person name="Johansson T."/>
            <person name="Persson P."/>
            <person name="Tunlid A."/>
        </authorList>
    </citation>
    <scope>NUCLEOTIDE SEQUENCE [LARGE SCALE GENOMIC DNA]</scope>
    <source>
        <strain evidence="3 4">CBS 101986</strain>
    </source>
</reference>
<feature type="region of interest" description="Disordered" evidence="1">
    <location>
        <begin position="292"/>
        <end position="314"/>
    </location>
</feature>
<dbReference type="Proteomes" id="UP000567179">
    <property type="component" value="Unassembled WGS sequence"/>
</dbReference>
<dbReference type="Gene3D" id="3.80.10.10">
    <property type="entry name" value="Ribonuclease Inhibitor"/>
    <property type="match status" value="1"/>
</dbReference>
<evidence type="ECO:0000256" key="1">
    <source>
        <dbReference type="SAM" id="MobiDB-lite"/>
    </source>
</evidence>